<dbReference type="InterPro" id="IPR010982">
    <property type="entry name" value="Lambda_DNA-bd_dom_sf"/>
</dbReference>
<gene>
    <name evidence="5" type="ORF">Gferi_20840</name>
</gene>
<dbReference type="PANTHER" id="PTHR30146:SF109">
    <property type="entry name" value="HTH-TYPE TRANSCRIPTIONAL REGULATOR GALS"/>
    <property type="match status" value="1"/>
</dbReference>
<dbReference type="AlphaFoldDB" id="A0A1D8GLH8"/>
<dbReference type="InterPro" id="IPR046335">
    <property type="entry name" value="LacI/GalR-like_sensor"/>
</dbReference>
<organism evidence="5 6">
    <name type="scientific">Geosporobacter ferrireducens</name>
    <dbReference type="NCBI Taxonomy" id="1424294"/>
    <lineage>
        <taxon>Bacteria</taxon>
        <taxon>Bacillati</taxon>
        <taxon>Bacillota</taxon>
        <taxon>Clostridia</taxon>
        <taxon>Peptostreptococcales</taxon>
        <taxon>Thermotaleaceae</taxon>
        <taxon>Geosporobacter</taxon>
    </lineage>
</organism>
<evidence type="ECO:0000256" key="1">
    <source>
        <dbReference type="ARBA" id="ARBA00023015"/>
    </source>
</evidence>
<dbReference type="Gene3D" id="1.10.260.40">
    <property type="entry name" value="lambda repressor-like DNA-binding domains"/>
    <property type="match status" value="1"/>
</dbReference>
<accession>A0A1D8GLH8</accession>
<sequence>MSNANIKDIAEIAGVAISTVSRVINNHPDVSEETRKKVMEIIEETNYIPNNSARNLKRSNSKDIGVLVKGIYNPFFAKIIQSIEEKVAAHGYTMILHYNNDNVNDIEAAIEFVKEKKLKGLICLGGNFSNLNESHFEDLETPLVLASTDLEEERKKAFFSSVSIENEKAAYEAVNYLCKLGHRKIGIITIGEEDQCVGNLRLKGYKRALECNHISFDESSKEIGEYTFESGFDALNRLLNRVQDLTAVFVTSDIMAIGAAKAILNRGLRIPDDLSVMGFDGIDYAKFFHPSLTTVNQPGEYMGKRSADILFDIIKKKKEHQHVILKTELLESESCKKLI</sequence>
<evidence type="ECO:0000259" key="4">
    <source>
        <dbReference type="PROSITE" id="PS50932"/>
    </source>
</evidence>
<dbReference type="GO" id="GO:0003700">
    <property type="term" value="F:DNA-binding transcription factor activity"/>
    <property type="evidence" value="ECO:0007669"/>
    <property type="project" value="TreeGrafter"/>
</dbReference>
<dbReference type="SMART" id="SM00354">
    <property type="entry name" value="HTH_LACI"/>
    <property type="match status" value="1"/>
</dbReference>
<dbReference type="GO" id="GO:0000976">
    <property type="term" value="F:transcription cis-regulatory region binding"/>
    <property type="evidence" value="ECO:0007669"/>
    <property type="project" value="TreeGrafter"/>
</dbReference>
<keyword evidence="1" id="KW-0805">Transcription regulation</keyword>
<dbReference type="OrthoDB" id="9775106at2"/>
<evidence type="ECO:0000313" key="5">
    <source>
        <dbReference type="EMBL" id="AOT71763.1"/>
    </source>
</evidence>
<dbReference type="CDD" id="cd06267">
    <property type="entry name" value="PBP1_LacI_sugar_binding-like"/>
    <property type="match status" value="1"/>
</dbReference>
<evidence type="ECO:0000256" key="3">
    <source>
        <dbReference type="ARBA" id="ARBA00023163"/>
    </source>
</evidence>
<dbReference type="PRINTS" id="PR00036">
    <property type="entry name" value="HTHLACI"/>
</dbReference>
<dbReference type="PANTHER" id="PTHR30146">
    <property type="entry name" value="LACI-RELATED TRANSCRIPTIONAL REPRESSOR"/>
    <property type="match status" value="1"/>
</dbReference>
<dbReference type="Proteomes" id="UP000095743">
    <property type="component" value="Chromosome"/>
</dbReference>
<protein>
    <submittedName>
        <fullName evidence="5">LacI family transcriptional regulator</fullName>
    </submittedName>
</protein>
<feature type="domain" description="HTH lacI-type" evidence="4">
    <location>
        <begin position="4"/>
        <end position="58"/>
    </location>
</feature>
<evidence type="ECO:0000313" key="6">
    <source>
        <dbReference type="Proteomes" id="UP000095743"/>
    </source>
</evidence>
<keyword evidence="3" id="KW-0804">Transcription</keyword>
<dbReference type="KEGG" id="gfe:Gferi_20840"/>
<dbReference type="EMBL" id="CP017269">
    <property type="protein sequence ID" value="AOT71763.1"/>
    <property type="molecule type" value="Genomic_DNA"/>
</dbReference>
<name>A0A1D8GLH8_9FIRM</name>
<dbReference type="Gene3D" id="3.40.50.2300">
    <property type="match status" value="2"/>
</dbReference>
<keyword evidence="2" id="KW-0238">DNA-binding</keyword>
<reference evidence="5 6" key="1">
    <citation type="submission" date="2016-09" db="EMBL/GenBank/DDBJ databases">
        <title>Genomic analysis reveals versatility of anaerobic energy metabolism of Geosporobacter ferrireducens IRF9 of phylum Firmicutes.</title>
        <authorList>
            <person name="Kim S.-J."/>
        </authorList>
    </citation>
    <scope>NUCLEOTIDE SEQUENCE [LARGE SCALE GENOMIC DNA]</scope>
    <source>
        <strain evidence="5 6">IRF9</strain>
    </source>
</reference>
<dbReference type="SUPFAM" id="SSF47413">
    <property type="entry name" value="lambda repressor-like DNA-binding domains"/>
    <property type="match status" value="1"/>
</dbReference>
<dbReference type="InterPro" id="IPR000843">
    <property type="entry name" value="HTH_LacI"/>
</dbReference>
<proteinExistence type="predicted"/>
<dbReference type="Pfam" id="PF00356">
    <property type="entry name" value="LacI"/>
    <property type="match status" value="1"/>
</dbReference>
<dbReference type="SUPFAM" id="SSF53822">
    <property type="entry name" value="Periplasmic binding protein-like I"/>
    <property type="match status" value="1"/>
</dbReference>
<keyword evidence="6" id="KW-1185">Reference proteome</keyword>
<dbReference type="STRING" id="1424294.Gferi_20840"/>
<dbReference type="Pfam" id="PF13377">
    <property type="entry name" value="Peripla_BP_3"/>
    <property type="match status" value="1"/>
</dbReference>
<dbReference type="CDD" id="cd01392">
    <property type="entry name" value="HTH_LacI"/>
    <property type="match status" value="1"/>
</dbReference>
<dbReference type="PROSITE" id="PS50932">
    <property type="entry name" value="HTH_LACI_2"/>
    <property type="match status" value="1"/>
</dbReference>
<dbReference type="InterPro" id="IPR028082">
    <property type="entry name" value="Peripla_BP_I"/>
</dbReference>
<dbReference type="RefSeq" id="WP_069979929.1">
    <property type="nucleotide sequence ID" value="NZ_CP017269.1"/>
</dbReference>
<evidence type="ECO:0000256" key="2">
    <source>
        <dbReference type="ARBA" id="ARBA00023125"/>
    </source>
</evidence>